<dbReference type="Pfam" id="PF02720">
    <property type="entry name" value="DUF222"/>
    <property type="match status" value="1"/>
</dbReference>
<dbReference type="RefSeq" id="WP_253767689.1">
    <property type="nucleotide sequence ID" value="NZ_JAMTCK010000002.1"/>
</dbReference>
<dbReference type="AlphaFoldDB" id="A0AAE3KDM9"/>
<sequence>MSTEGEIGKLLDRIVEYSAMINIVEGLRMHALAEYQRAHNQPEFAAAELALAARWTENHANTQLSLATDLATRLPATLAALQAGQIDAYKARTLSELTLPLTTEQAREVEDKVLAVAPNQNAATMRQYTRRAVHRVDPDGAEARHRQRVADRSVRLQSCDDGMAELRAHLPAHLALAIIDKINAAACQARTPGDPRTADQRRADAFVDICLGEASYQAQIQVTIAATTLLGLDDQPGELAGYGEIPASVAREIAAEGTWCRLLTDPVSGALLDHGRRTYRPPVALADHVRTRDKTCRFPGCLRAAAQCDLDHHVPYPDGPTSAENLTTLCRHHHRLKHAAQWRSKRLDNGTVVWTSPTGREYSRASEPVLANGPATRVGVDTNDRPPF</sequence>
<reference evidence="2" key="1">
    <citation type="submission" date="2022-06" db="EMBL/GenBank/DDBJ databases">
        <title>Genomic Encyclopedia of Archaeal and Bacterial Type Strains, Phase II (KMG-II): from individual species to whole genera.</title>
        <authorList>
            <person name="Goeker M."/>
        </authorList>
    </citation>
    <scope>NUCLEOTIDE SEQUENCE</scope>
    <source>
        <strain evidence="2">DSM 43935</strain>
    </source>
</reference>
<proteinExistence type="predicted"/>
<dbReference type="Gene3D" id="1.10.30.50">
    <property type="match status" value="1"/>
</dbReference>
<dbReference type="InterPro" id="IPR003870">
    <property type="entry name" value="DUF222"/>
</dbReference>
<dbReference type="InterPro" id="IPR003615">
    <property type="entry name" value="HNH_nuc"/>
</dbReference>
<evidence type="ECO:0000313" key="2">
    <source>
        <dbReference type="EMBL" id="MCP2164241.1"/>
    </source>
</evidence>
<name>A0AAE3KDM9_9PSEU</name>
<evidence type="ECO:0000259" key="1">
    <source>
        <dbReference type="SMART" id="SM00507"/>
    </source>
</evidence>
<accession>A0AAE3KDM9</accession>
<evidence type="ECO:0000313" key="3">
    <source>
        <dbReference type="Proteomes" id="UP001206128"/>
    </source>
</evidence>
<keyword evidence="3" id="KW-1185">Reference proteome</keyword>
<dbReference type="EMBL" id="JAMTCK010000002">
    <property type="protein sequence ID" value="MCP2164241.1"/>
    <property type="molecule type" value="Genomic_DNA"/>
</dbReference>
<protein>
    <recommendedName>
        <fullName evidence="1">HNH nuclease domain-containing protein</fullName>
    </recommendedName>
</protein>
<feature type="domain" description="HNH nuclease" evidence="1">
    <location>
        <begin position="284"/>
        <end position="335"/>
    </location>
</feature>
<comment type="caution">
    <text evidence="2">The sequence shown here is derived from an EMBL/GenBank/DDBJ whole genome shotgun (WGS) entry which is preliminary data.</text>
</comment>
<dbReference type="CDD" id="cd00085">
    <property type="entry name" value="HNHc"/>
    <property type="match status" value="1"/>
</dbReference>
<organism evidence="2 3">
    <name type="scientific">Goodfellowiella coeruleoviolacea</name>
    <dbReference type="NCBI Taxonomy" id="334858"/>
    <lineage>
        <taxon>Bacteria</taxon>
        <taxon>Bacillati</taxon>
        <taxon>Actinomycetota</taxon>
        <taxon>Actinomycetes</taxon>
        <taxon>Pseudonocardiales</taxon>
        <taxon>Pseudonocardiaceae</taxon>
        <taxon>Goodfellowiella</taxon>
    </lineage>
</organism>
<dbReference type="SMART" id="SM00507">
    <property type="entry name" value="HNHc"/>
    <property type="match status" value="1"/>
</dbReference>
<gene>
    <name evidence="2" type="ORF">LX83_001081</name>
</gene>
<dbReference type="Proteomes" id="UP001206128">
    <property type="component" value="Unassembled WGS sequence"/>
</dbReference>